<dbReference type="EMBL" id="JACIBT010000001">
    <property type="protein sequence ID" value="MBB3667363.1"/>
    <property type="molecule type" value="Genomic_DNA"/>
</dbReference>
<feature type="transmembrane region" description="Helical" evidence="2">
    <location>
        <begin position="124"/>
        <end position="147"/>
    </location>
</feature>
<protein>
    <submittedName>
        <fullName evidence="3">Putative membrane protein (TIGR02234 family)</fullName>
    </submittedName>
</protein>
<dbReference type="AlphaFoldDB" id="A0A7W5TTS3"/>
<dbReference type="Pfam" id="PF09534">
    <property type="entry name" value="Trp_oprn_chp"/>
    <property type="match status" value="1"/>
</dbReference>
<evidence type="ECO:0000313" key="3">
    <source>
        <dbReference type="EMBL" id="MBB3667363.1"/>
    </source>
</evidence>
<keyword evidence="2" id="KW-1133">Transmembrane helix</keyword>
<gene>
    <name evidence="3" type="ORF">FHX47_000956</name>
</gene>
<evidence type="ECO:0000313" key="4">
    <source>
        <dbReference type="Proteomes" id="UP000547528"/>
    </source>
</evidence>
<comment type="caution">
    <text evidence="3">The sequence shown here is derived from an EMBL/GenBank/DDBJ whole genome shotgun (WGS) entry which is preliminary data.</text>
</comment>
<proteinExistence type="predicted"/>
<keyword evidence="4" id="KW-1185">Reference proteome</keyword>
<evidence type="ECO:0000256" key="2">
    <source>
        <dbReference type="SAM" id="Phobius"/>
    </source>
</evidence>
<feature type="compositionally biased region" description="Acidic residues" evidence="1">
    <location>
        <begin position="166"/>
        <end position="189"/>
    </location>
</feature>
<dbReference type="InterPro" id="IPR019051">
    <property type="entry name" value="Trp_biosyn_TM_oprn/chp"/>
</dbReference>
<dbReference type="RefSeq" id="WP_183357689.1">
    <property type="nucleotide sequence ID" value="NZ_BAABKR010000001.1"/>
</dbReference>
<dbReference type="Proteomes" id="UP000547528">
    <property type="component" value="Unassembled WGS sequence"/>
</dbReference>
<accession>A0A7W5TTS3</accession>
<keyword evidence="2" id="KW-0812">Transmembrane</keyword>
<sequence>MLSRRNVVLTALIGAAALMLSTTMTWVSAEGLGETSSVSTVSVSGSEAADTVAAMGLVGLAGALAVTIAGRTGRRIIAGLLVIAAAMALYTSVGALIDPAGAAETVVGEFTGTTTTAQNYQLGFGAWIAAAGAVLMLGSSAALLSVGHRWPDRKASKKYSRSGAEDTAEPDEYDLWDSLSEGDDLTERS</sequence>
<evidence type="ECO:0000256" key="1">
    <source>
        <dbReference type="SAM" id="MobiDB-lite"/>
    </source>
</evidence>
<reference evidence="3 4" key="1">
    <citation type="submission" date="2020-08" db="EMBL/GenBank/DDBJ databases">
        <title>Sequencing the genomes of 1000 actinobacteria strains.</title>
        <authorList>
            <person name="Klenk H.-P."/>
        </authorList>
    </citation>
    <scope>NUCLEOTIDE SEQUENCE [LARGE SCALE GENOMIC DNA]</scope>
    <source>
        <strain evidence="3 4">DSM 28238</strain>
    </source>
</reference>
<feature type="transmembrane region" description="Helical" evidence="2">
    <location>
        <begin position="77"/>
        <end position="97"/>
    </location>
</feature>
<name>A0A7W5TTS3_9MICC</name>
<keyword evidence="2" id="KW-0472">Membrane</keyword>
<organism evidence="3 4">
    <name type="scientific">Garicola koreensis</name>
    <dbReference type="NCBI Taxonomy" id="1262554"/>
    <lineage>
        <taxon>Bacteria</taxon>
        <taxon>Bacillati</taxon>
        <taxon>Actinomycetota</taxon>
        <taxon>Actinomycetes</taxon>
        <taxon>Micrococcales</taxon>
        <taxon>Micrococcaceae</taxon>
        <taxon>Garicola</taxon>
    </lineage>
</organism>
<feature type="region of interest" description="Disordered" evidence="1">
    <location>
        <begin position="151"/>
        <end position="189"/>
    </location>
</feature>
<feature type="transmembrane region" description="Helical" evidence="2">
    <location>
        <begin position="53"/>
        <end position="70"/>
    </location>
</feature>